<evidence type="ECO:0000256" key="6">
    <source>
        <dbReference type="ARBA" id="ARBA00023002"/>
    </source>
</evidence>
<gene>
    <name evidence="12" type="ORF">CDEST_13053</name>
</gene>
<evidence type="ECO:0000256" key="8">
    <source>
        <dbReference type="ARBA" id="ARBA00023033"/>
    </source>
</evidence>
<keyword evidence="11" id="KW-0472">Membrane</keyword>
<sequence length="560" mass="63049">MTLTHEDSAGNLTTTTSTTFTTNMAATIPVRAAPLAVAQAHFVPLALAALLVLGVLQLGRTWWRLRHIPGPFLARFTNLQRIFWVKTTRAHLILQEEHARHGEVVRIGPNTVSISNPEVLPVIYTTRTGFPKSDFYPTLQGYTPNGGKLEAIFNTTSDDVHKTLKGPIAPLFTLANVPYLEPRVDEVLECLRDKLDSHFVQNNVVVNLGQWAQYFAFDVMGTLTFSKRYGFLDTGKDVGNMLQNIVHFMRVSAPYTQIPWFDKLARKNRVGDFLQRILGLQASMGIVAFVGKAIADKKQQRAEQGAKLTAANDANDDKYGRGKDFLTRYIEIVEKDSSVPPWAPVAWTFSNVIAGSDSVGSLMGTTLFNLLQYPHTLDALYRELRDANVSMPFPKWSEVRNLPYLDACVQEGVRMHPPFNLPFERVVPKGGITILGRFLPEGTVVGGSPFVVNRHKGWFGDDADFWRPERWLEKDEAHKKKLEQGILTFGGGRRICLGRYVGILEIKKLIPFLILNYDIRIVDPERFQVENSWFFFQSGLWATMKKRPQPEQPEPPAPTA</sequence>
<comment type="pathway">
    <text evidence="2">Secondary metabolite biosynthesis.</text>
</comment>
<evidence type="ECO:0000256" key="5">
    <source>
        <dbReference type="ARBA" id="ARBA00022723"/>
    </source>
</evidence>
<evidence type="ECO:0000256" key="7">
    <source>
        <dbReference type="ARBA" id="ARBA00023004"/>
    </source>
</evidence>
<feature type="binding site" description="axial binding residue" evidence="9">
    <location>
        <position position="496"/>
    </location>
    <ligand>
        <name>heme</name>
        <dbReference type="ChEBI" id="CHEBI:30413"/>
    </ligand>
    <ligandPart>
        <name>Fe</name>
        <dbReference type="ChEBI" id="CHEBI:18248"/>
    </ligandPart>
</feature>
<dbReference type="PRINTS" id="PR00465">
    <property type="entry name" value="EP450IV"/>
</dbReference>
<dbReference type="Gene3D" id="1.10.630.10">
    <property type="entry name" value="Cytochrome P450"/>
    <property type="match status" value="1"/>
</dbReference>
<keyword evidence="5 9" id="KW-0479">Metal-binding</keyword>
<accession>A0AAX4IXW1</accession>
<dbReference type="InterPro" id="IPR050121">
    <property type="entry name" value="Cytochrome_P450_monoxygenase"/>
</dbReference>
<keyword evidence="7 9" id="KW-0408">Iron</keyword>
<dbReference type="GO" id="GO:0016705">
    <property type="term" value="F:oxidoreductase activity, acting on paired donors, with incorporation or reduction of molecular oxygen"/>
    <property type="evidence" value="ECO:0007669"/>
    <property type="project" value="InterPro"/>
</dbReference>
<evidence type="ECO:0000256" key="11">
    <source>
        <dbReference type="SAM" id="Phobius"/>
    </source>
</evidence>
<keyword evidence="13" id="KW-1185">Reference proteome</keyword>
<comment type="similarity">
    <text evidence="3 10">Belongs to the cytochrome P450 family.</text>
</comment>
<proteinExistence type="inferred from homology"/>
<dbReference type="AlphaFoldDB" id="A0AAX4IXW1"/>
<evidence type="ECO:0000256" key="1">
    <source>
        <dbReference type="ARBA" id="ARBA00001971"/>
    </source>
</evidence>
<evidence type="ECO:0000256" key="3">
    <source>
        <dbReference type="ARBA" id="ARBA00010617"/>
    </source>
</evidence>
<dbReference type="Pfam" id="PF00067">
    <property type="entry name" value="p450"/>
    <property type="match status" value="1"/>
</dbReference>
<keyword evidence="8 10" id="KW-0503">Monooxygenase</keyword>
<keyword evidence="4 9" id="KW-0349">Heme</keyword>
<name>A0AAX4IXW1_9PEZI</name>
<dbReference type="InterPro" id="IPR001128">
    <property type="entry name" value="Cyt_P450"/>
</dbReference>
<comment type="cofactor">
    <cofactor evidence="1 9">
        <name>heme</name>
        <dbReference type="ChEBI" id="CHEBI:30413"/>
    </cofactor>
</comment>
<dbReference type="InterPro" id="IPR017972">
    <property type="entry name" value="Cyt_P450_CS"/>
</dbReference>
<organism evidence="12 13">
    <name type="scientific">Colletotrichum destructivum</name>
    <dbReference type="NCBI Taxonomy" id="34406"/>
    <lineage>
        <taxon>Eukaryota</taxon>
        <taxon>Fungi</taxon>
        <taxon>Dikarya</taxon>
        <taxon>Ascomycota</taxon>
        <taxon>Pezizomycotina</taxon>
        <taxon>Sordariomycetes</taxon>
        <taxon>Hypocreomycetidae</taxon>
        <taxon>Glomerellales</taxon>
        <taxon>Glomerellaceae</taxon>
        <taxon>Colletotrichum</taxon>
        <taxon>Colletotrichum destructivum species complex</taxon>
    </lineage>
</organism>
<keyword evidence="11" id="KW-1133">Transmembrane helix</keyword>
<dbReference type="PRINTS" id="PR00385">
    <property type="entry name" value="P450"/>
</dbReference>
<dbReference type="PANTHER" id="PTHR24305:SF175">
    <property type="entry name" value="CYTOCHROME P450 MONOOXYGENASE PKFB"/>
    <property type="match status" value="1"/>
</dbReference>
<dbReference type="PANTHER" id="PTHR24305">
    <property type="entry name" value="CYTOCHROME P450"/>
    <property type="match status" value="1"/>
</dbReference>
<dbReference type="PROSITE" id="PS00086">
    <property type="entry name" value="CYTOCHROME_P450"/>
    <property type="match status" value="1"/>
</dbReference>
<dbReference type="Proteomes" id="UP001322277">
    <property type="component" value="Chromosome 8"/>
</dbReference>
<reference evidence="13" key="1">
    <citation type="journal article" date="2023" name="bioRxiv">
        <title>Complete genome of the Medicago anthracnose fungus, Colletotrichum destructivum, reveals a mini-chromosome-like region within a core chromosome.</title>
        <authorList>
            <person name="Lapalu N."/>
            <person name="Simon A."/>
            <person name="Lu A."/>
            <person name="Plaumann P.-L."/>
            <person name="Amselem J."/>
            <person name="Pigne S."/>
            <person name="Auger A."/>
            <person name="Koch C."/>
            <person name="Dallery J.-F."/>
            <person name="O'Connell R.J."/>
        </authorList>
    </citation>
    <scope>NUCLEOTIDE SEQUENCE [LARGE SCALE GENOMIC DNA]</scope>
    <source>
        <strain evidence="13">CBS 520.97</strain>
    </source>
</reference>
<evidence type="ECO:0000313" key="12">
    <source>
        <dbReference type="EMBL" id="WQF88039.1"/>
    </source>
</evidence>
<dbReference type="InterPro" id="IPR036396">
    <property type="entry name" value="Cyt_P450_sf"/>
</dbReference>
<dbReference type="CDD" id="cd11060">
    <property type="entry name" value="CYP57A1-like"/>
    <property type="match status" value="1"/>
</dbReference>
<evidence type="ECO:0000256" key="10">
    <source>
        <dbReference type="RuleBase" id="RU000461"/>
    </source>
</evidence>
<protein>
    <submittedName>
        <fullName evidence="12">Cytochrome P450</fullName>
    </submittedName>
</protein>
<dbReference type="GeneID" id="87949553"/>
<keyword evidence="6 10" id="KW-0560">Oxidoreductase</keyword>
<feature type="transmembrane region" description="Helical" evidence="11">
    <location>
        <begin position="32"/>
        <end position="56"/>
    </location>
</feature>
<dbReference type="KEGG" id="cdet:87949553"/>
<dbReference type="InterPro" id="IPR002403">
    <property type="entry name" value="Cyt_P450_E_grp-IV"/>
</dbReference>
<dbReference type="GO" id="GO:0020037">
    <property type="term" value="F:heme binding"/>
    <property type="evidence" value="ECO:0007669"/>
    <property type="project" value="InterPro"/>
</dbReference>
<dbReference type="GO" id="GO:0005506">
    <property type="term" value="F:iron ion binding"/>
    <property type="evidence" value="ECO:0007669"/>
    <property type="project" value="InterPro"/>
</dbReference>
<dbReference type="SUPFAM" id="SSF48264">
    <property type="entry name" value="Cytochrome P450"/>
    <property type="match status" value="1"/>
</dbReference>
<evidence type="ECO:0000313" key="13">
    <source>
        <dbReference type="Proteomes" id="UP001322277"/>
    </source>
</evidence>
<evidence type="ECO:0000256" key="9">
    <source>
        <dbReference type="PIRSR" id="PIRSR602403-1"/>
    </source>
</evidence>
<keyword evidence="11" id="KW-0812">Transmembrane</keyword>
<dbReference type="EMBL" id="CP137312">
    <property type="protein sequence ID" value="WQF88039.1"/>
    <property type="molecule type" value="Genomic_DNA"/>
</dbReference>
<evidence type="ECO:0000256" key="4">
    <source>
        <dbReference type="ARBA" id="ARBA00022617"/>
    </source>
</evidence>
<dbReference type="RefSeq" id="XP_062785260.1">
    <property type="nucleotide sequence ID" value="XM_062929209.1"/>
</dbReference>
<dbReference type="GO" id="GO:0004497">
    <property type="term" value="F:monooxygenase activity"/>
    <property type="evidence" value="ECO:0007669"/>
    <property type="project" value="UniProtKB-KW"/>
</dbReference>
<evidence type="ECO:0000256" key="2">
    <source>
        <dbReference type="ARBA" id="ARBA00005179"/>
    </source>
</evidence>